<dbReference type="GO" id="GO:0005886">
    <property type="term" value="C:plasma membrane"/>
    <property type="evidence" value="ECO:0007669"/>
    <property type="project" value="TreeGrafter"/>
</dbReference>
<evidence type="ECO:0000259" key="14">
    <source>
        <dbReference type="PROSITE" id="PS50885"/>
    </source>
</evidence>
<sequence>MTAPLRASRGPAPPRLGESAEPGADPAARADLGAELAAEPAAEPITATPVGGRAVDAPVSRLRRRFFSKLTARVLAVNMMALMMLVGGMLYLSSYQERLIENELSSLDAEATILAANLAEAAVVGGVDTQQSLDPDNARQIVRRVYQTNDTRARLFGADGKLVADSRMLGQPGGIIEVRPLLAPQVKGWLRAAWDGIYDWSSEFAGPRKRWPTYVERQDQQGNDYASVRAALSGGVGRQIWTREDGKLMLGVAVPVQRVRLVLGAVLMTREGVNIEGNLQTVREEILKVFAIALGVTIILSLYLAGTITRPIRRLARSAERVQQGRGRKIEIPDMSGRRDEIGELASALRAMTAALWTRIDAIERFAADVSHEIKNPLTSLRSAVETTARITDPAQQRRLMAIILEDVQRLDRLITDISDASRLDAELSRAESGTVDIARMLGMLTELYKTTLEDTGIKISLSLPPGSALTVPGIEDRLVQVFRNLITNAISFSPPDGAITLRARREGAWVIATIEDDGPGIPAGKLDAIFDRFYTERPAGEKFGTHSGLGLSISKQIITAHRGQVFAENREGRPGARFTVKIPAK</sequence>
<feature type="domain" description="HAMP" evidence="14">
    <location>
        <begin position="306"/>
        <end position="361"/>
    </location>
</feature>
<dbReference type="SUPFAM" id="SSF55874">
    <property type="entry name" value="ATPase domain of HSP90 chaperone/DNA topoisomerase II/histidine kinase"/>
    <property type="match status" value="1"/>
</dbReference>
<dbReference type="PANTHER" id="PTHR45436:SF5">
    <property type="entry name" value="SENSOR HISTIDINE KINASE TRCS"/>
    <property type="match status" value="1"/>
</dbReference>
<accession>A0A952FQY7</accession>
<feature type="domain" description="Histidine kinase" evidence="13">
    <location>
        <begin position="369"/>
        <end position="586"/>
    </location>
</feature>
<evidence type="ECO:0000256" key="3">
    <source>
        <dbReference type="ARBA" id="ARBA00012438"/>
    </source>
</evidence>
<dbReference type="InterPro" id="IPR004358">
    <property type="entry name" value="Sig_transdc_His_kin-like_C"/>
</dbReference>
<dbReference type="Gene3D" id="6.10.340.10">
    <property type="match status" value="1"/>
</dbReference>
<dbReference type="InterPro" id="IPR050428">
    <property type="entry name" value="TCS_sensor_his_kinase"/>
</dbReference>
<dbReference type="SUPFAM" id="SSF158472">
    <property type="entry name" value="HAMP domain-like"/>
    <property type="match status" value="1"/>
</dbReference>
<dbReference type="Proteomes" id="UP000700706">
    <property type="component" value="Unassembled WGS sequence"/>
</dbReference>
<dbReference type="AlphaFoldDB" id="A0A952FQY7"/>
<dbReference type="SMART" id="SM00388">
    <property type="entry name" value="HisKA"/>
    <property type="match status" value="1"/>
</dbReference>
<keyword evidence="5" id="KW-0808">Transferase</keyword>
<feature type="transmembrane region" description="Helical" evidence="12">
    <location>
        <begin position="70"/>
        <end position="92"/>
    </location>
</feature>
<evidence type="ECO:0000256" key="10">
    <source>
        <dbReference type="ARBA" id="ARBA00023136"/>
    </source>
</evidence>
<dbReference type="PROSITE" id="PS50109">
    <property type="entry name" value="HIS_KIN"/>
    <property type="match status" value="1"/>
</dbReference>
<dbReference type="CDD" id="cd00082">
    <property type="entry name" value="HisKA"/>
    <property type="match status" value="1"/>
</dbReference>
<name>A0A952FQY7_9PROT</name>
<keyword evidence="7" id="KW-0418">Kinase</keyword>
<dbReference type="PROSITE" id="PS50885">
    <property type="entry name" value="HAMP"/>
    <property type="match status" value="1"/>
</dbReference>
<dbReference type="PRINTS" id="PR00344">
    <property type="entry name" value="BCTRLSENSOR"/>
</dbReference>
<dbReference type="Pfam" id="PF00512">
    <property type="entry name" value="HisKA"/>
    <property type="match status" value="1"/>
</dbReference>
<evidence type="ECO:0000256" key="12">
    <source>
        <dbReference type="SAM" id="Phobius"/>
    </source>
</evidence>
<evidence type="ECO:0000256" key="7">
    <source>
        <dbReference type="ARBA" id="ARBA00022777"/>
    </source>
</evidence>
<evidence type="ECO:0000256" key="5">
    <source>
        <dbReference type="ARBA" id="ARBA00022679"/>
    </source>
</evidence>
<dbReference type="InterPro" id="IPR003660">
    <property type="entry name" value="HAMP_dom"/>
</dbReference>
<evidence type="ECO:0000256" key="6">
    <source>
        <dbReference type="ARBA" id="ARBA00022692"/>
    </source>
</evidence>
<keyword evidence="6 12" id="KW-0812">Transmembrane</keyword>
<reference evidence="15" key="1">
    <citation type="submission" date="2020-06" db="EMBL/GenBank/DDBJ databases">
        <title>Stable isotope informed genome-resolved metagenomics uncovers potential trophic interactions in rhizosphere soil.</title>
        <authorList>
            <person name="Starr E.P."/>
            <person name="Shi S."/>
            <person name="Blazewicz S.J."/>
            <person name="Koch B.J."/>
            <person name="Probst A.J."/>
            <person name="Hungate B.A."/>
            <person name="Pett-Ridge J."/>
            <person name="Firestone M.K."/>
            <person name="Banfield J.F."/>
        </authorList>
    </citation>
    <scope>NUCLEOTIDE SEQUENCE</scope>
    <source>
        <strain evidence="15">YM_69_17</strain>
    </source>
</reference>
<comment type="caution">
    <text evidence="15">The sequence shown here is derived from an EMBL/GenBank/DDBJ whole genome shotgun (WGS) entry which is preliminary data.</text>
</comment>
<dbReference type="Gene3D" id="1.10.287.130">
    <property type="match status" value="1"/>
</dbReference>
<gene>
    <name evidence="15" type="ORF">JF625_18280</name>
</gene>
<dbReference type="PANTHER" id="PTHR45436">
    <property type="entry name" value="SENSOR HISTIDINE KINASE YKOH"/>
    <property type="match status" value="1"/>
</dbReference>
<dbReference type="Pfam" id="PF13755">
    <property type="entry name" value="Sensor_TM1"/>
    <property type="match status" value="1"/>
</dbReference>
<evidence type="ECO:0000256" key="1">
    <source>
        <dbReference type="ARBA" id="ARBA00000085"/>
    </source>
</evidence>
<dbReference type="Pfam" id="PF00672">
    <property type="entry name" value="HAMP"/>
    <property type="match status" value="1"/>
</dbReference>
<dbReference type="InterPro" id="IPR036890">
    <property type="entry name" value="HATPase_C_sf"/>
</dbReference>
<dbReference type="SMART" id="SM00387">
    <property type="entry name" value="HATPase_c"/>
    <property type="match status" value="1"/>
</dbReference>
<dbReference type="InterPro" id="IPR025919">
    <property type="entry name" value="Stimulus_sens_dom"/>
</dbReference>
<evidence type="ECO:0000256" key="2">
    <source>
        <dbReference type="ARBA" id="ARBA00004370"/>
    </source>
</evidence>
<organism evidence="15 16">
    <name type="scientific">Inquilinus limosus</name>
    <dbReference type="NCBI Taxonomy" id="171674"/>
    <lineage>
        <taxon>Bacteria</taxon>
        <taxon>Pseudomonadati</taxon>
        <taxon>Pseudomonadota</taxon>
        <taxon>Alphaproteobacteria</taxon>
        <taxon>Rhodospirillales</taxon>
        <taxon>Rhodospirillaceae</taxon>
        <taxon>Inquilinus</taxon>
    </lineage>
</organism>
<evidence type="ECO:0000256" key="11">
    <source>
        <dbReference type="SAM" id="MobiDB-lite"/>
    </source>
</evidence>
<dbReference type="Pfam" id="PF02518">
    <property type="entry name" value="HATPase_c"/>
    <property type="match status" value="1"/>
</dbReference>
<dbReference type="EMBL" id="JAEKLZ010000252">
    <property type="protein sequence ID" value="MBW8727079.1"/>
    <property type="molecule type" value="Genomic_DNA"/>
</dbReference>
<comment type="catalytic activity">
    <reaction evidence="1">
        <text>ATP + protein L-histidine = ADP + protein N-phospho-L-histidine.</text>
        <dbReference type="EC" id="2.7.13.3"/>
    </reaction>
</comment>
<dbReference type="InterPro" id="IPR003661">
    <property type="entry name" value="HisK_dim/P_dom"/>
</dbReference>
<evidence type="ECO:0000256" key="8">
    <source>
        <dbReference type="ARBA" id="ARBA00022989"/>
    </source>
</evidence>
<dbReference type="SUPFAM" id="SSF47384">
    <property type="entry name" value="Homodimeric domain of signal transducing histidine kinase"/>
    <property type="match status" value="1"/>
</dbReference>
<evidence type="ECO:0000256" key="9">
    <source>
        <dbReference type="ARBA" id="ARBA00023012"/>
    </source>
</evidence>
<evidence type="ECO:0000313" key="15">
    <source>
        <dbReference type="EMBL" id="MBW8727079.1"/>
    </source>
</evidence>
<comment type="subcellular location">
    <subcellularLocation>
        <location evidence="2">Membrane</location>
    </subcellularLocation>
</comment>
<evidence type="ECO:0000256" key="4">
    <source>
        <dbReference type="ARBA" id="ARBA00022553"/>
    </source>
</evidence>
<keyword evidence="9" id="KW-0902">Two-component regulatory system</keyword>
<keyword evidence="8 12" id="KW-1133">Transmembrane helix</keyword>
<dbReference type="SMART" id="SM00304">
    <property type="entry name" value="HAMP"/>
    <property type="match status" value="1"/>
</dbReference>
<dbReference type="GO" id="GO:0000155">
    <property type="term" value="F:phosphorelay sensor kinase activity"/>
    <property type="evidence" value="ECO:0007669"/>
    <property type="project" value="InterPro"/>
</dbReference>
<dbReference type="InterPro" id="IPR003594">
    <property type="entry name" value="HATPase_dom"/>
</dbReference>
<dbReference type="InterPro" id="IPR036097">
    <property type="entry name" value="HisK_dim/P_sf"/>
</dbReference>
<protein>
    <recommendedName>
        <fullName evidence="3">histidine kinase</fullName>
        <ecNumber evidence="3">2.7.13.3</ecNumber>
    </recommendedName>
</protein>
<dbReference type="CDD" id="cd06225">
    <property type="entry name" value="HAMP"/>
    <property type="match status" value="1"/>
</dbReference>
<dbReference type="InterPro" id="IPR025908">
    <property type="entry name" value="Sensor_TM1"/>
</dbReference>
<proteinExistence type="predicted"/>
<keyword evidence="10 12" id="KW-0472">Membrane</keyword>
<dbReference type="EC" id="2.7.13.3" evidence="3"/>
<keyword evidence="4" id="KW-0597">Phosphoprotein</keyword>
<dbReference type="Pfam" id="PF13756">
    <property type="entry name" value="Stimulus_sens_1"/>
    <property type="match status" value="1"/>
</dbReference>
<evidence type="ECO:0000259" key="13">
    <source>
        <dbReference type="PROSITE" id="PS50109"/>
    </source>
</evidence>
<evidence type="ECO:0000313" key="16">
    <source>
        <dbReference type="Proteomes" id="UP000700706"/>
    </source>
</evidence>
<feature type="region of interest" description="Disordered" evidence="11">
    <location>
        <begin position="1"/>
        <end position="31"/>
    </location>
</feature>
<feature type="transmembrane region" description="Helical" evidence="12">
    <location>
        <begin position="286"/>
        <end position="305"/>
    </location>
</feature>
<dbReference type="Gene3D" id="3.30.565.10">
    <property type="entry name" value="Histidine kinase-like ATPase, C-terminal domain"/>
    <property type="match status" value="1"/>
</dbReference>
<dbReference type="InterPro" id="IPR005467">
    <property type="entry name" value="His_kinase_dom"/>
</dbReference>